<dbReference type="KEGG" id="sla:SERLADRAFT_459900"/>
<accession>F8NNN9</accession>
<proteinExistence type="predicted"/>
<protein>
    <recommendedName>
        <fullName evidence="2">Fungal-type protein kinase domain-containing protein</fullName>
    </recommendedName>
</protein>
<evidence type="ECO:0008006" key="2">
    <source>
        <dbReference type="Google" id="ProtNLM"/>
    </source>
</evidence>
<name>F8NNN9_SERL9</name>
<dbReference type="RefSeq" id="XP_007315172.1">
    <property type="nucleotide sequence ID" value="XM_007315110.1"/>
</dbReference>
<dbReference type="EMBL" id="GL945431">
    <property type="protein sequence ID" value="EGO27081.1"/>
    <property type="molecule type" value="Genomic_DNA"/>
</dbReference>
<reference evidence="1" key="1">
    <citation type="submission" date="2011-04" db="EMBL/GenBank/DDBJ databases">
        <title>Evolution of plant cell wall degrading machinery underlies the functional diversity of forest fungi.</title>
        <authorList>
            <consortium name="US DOE Joint Genome Institute (JGI-PGF)"/>
            <person name="Eastwood D.C."/>
            <person name="Floudas D."/>
            <person name="Binder M."/>
            <person name="Majcherczyk A."/>
            <person name="Schneider P."/>
            <person name="Aerts A."/>
            <person name="Asiegbu F.O."/>
            <person name="Baker S.E."/>
            <person name="Barry K."/>
            <person name="Bendiksby M."/>
            <person name="Blumentritt M."/>
            <person name="Coutinho P.M."/>
            <person name="Cullen D."/>
            <person name="Cullen D."/>
            <person name="Gathman A."/>
            <person name="Goodell B."/>
            <person name="Henrissat B."/>
            <person name="Ihrmark K."/>
            <person name="Kauserud H."/>
            <person name="Kohler A."/>
            <person name="LaButti K."/>
            <person name="Lapidus A."/>
            <person name="Lavin J.L."/>
            <person name="Lee Y.-H."/>
            <person name="Lindquist E."/>
            <person name="Lilly W."/>
            <person name="Lucas S."/>
            <person name="Morin E."/>
            <person name="Murat C."/>
            <person name="Oguiza J.A."/>
            <person name="Park J."/>
            <person name="Pisabarro A.G."/>
            <person name="Riley R."/>
            <person name="Rosling A."/>
            <person name="Salamov A."/>
            <person name="Schmidt O."/>
            <person name="Schmutz J."/>
            <person name="Skrede I."/>
            <person name="Stenlid J."/>
            <person name="Wiebenga A."/>
            <person name="Xie X."/>
            <person name="Kues U."/>
            <person name="Hibbett D.S."/>
            <person name="Hoffmeister D."/>
            <person name="Hogberg N."/>
            <person name="Martin F."/>
            <person name="Grigoriev I.V."/>
            <person name="Watkinson S.C."/>
        </authorList>
    </citation>
    <scope>NUCLEOTIDE SEQUENCE</scope>
    <source>
        <strain evidence="1">S7.9</strain>
    </source>
</reference>
<dbReference type="AlphaFoldDB" id="F8NNN9"/>
<organism>
    <name type="scientific">Serpula lacrymans var. lacrymans (strain S7.9)</name>
    <name type="common">Dry rot fungus</name>
    <dbReference type="NCBI Taxonomy" id="578457"/>
    <lineage>
        <taxon>Eukaryota</taxon>
        <taxon>Fungi</taxon>
        <taxon>Dikarya</taxon>
        <taxon>Basidiomycota</taxon>
        <taxon>Agaricomycotina</taxon>
        <taxon>Agaricomycetes</taxon>
        <taxon>Agaricomycetidae</taxon>
        <taxon>Boletales</taxon>
        <taxon>Coniophorineae</taxon>
        <taxon>Serpulaceae</taxon>
        <taxon>Serpula</taxon>
    </lineage>
</organism>
<sequence length="134" mass="15230">MTLCMSCEMSFKQSTGYQAIFMHCNAHLKIVSSDLMCRRTHGRTIGILANLDYATLDTTLDPTSQSCMVPTPFTVLDLSVGGFLYRQDLESLFYAFLWTVCRYHDGREIPNPPLQAWLSVSDAQLRAIKYNFLC</sequence>
<dbReference type="Proteomes" id="UP000008064">
    <property type="component" value="Unassembled WGS sequence"/>
</dbReference>
<dbReference type="OrthoDB" id="5584477at2759"/>
<gene>
    <name evidence="1" type="ORF">SERLADRAFT_459900</name>
</gene>
<feature type="non-terminal residue" evidence="1">
    <location>
        <position position="134"/>
    </location>
</feature>
<dbReference type="HOGENOM" id="CLU_1901323_0_0_1"/>
<dbReference type="GeneID" id="18817991"/>
<evidence type="ECO:0000313" key="1">
    <source>
        <dbReference type="EMBL" id="EGO27081.1"/>
    </source>
</evidence>